<organism evidence="5 6">
    <name type="scientific">Govanella unica</name>
    <dbReference type="NCBI Taxonomy" id="2975056"/>
    <lineage>
        <taxon>Bacteria</taxon>
        <taxon>Pseudomonadati</taxon>
        <taxon>Pseudomonadota</taxon>
        <taxon>Alphaproteobacteria</taxon>
        <taxon>Emcibacterales</taxon>
        <taxon>Govanellaceae</taxon>
        <taxon>Govanella</taxon>
    </lineage>
</organism>
<dbReference type="CDD" id="cd01166">
    <property type="entry name" value="KdgK"/>
    <property type="match status" value="1"/>
</dbReference>
<reference evidence="5" key="1">
    <citation type="submission" date="2022-08" db="EMBL/GenBank/DDBJ databases">
        <authorList>
            <person name="Vandamme P."/>
            <person name="Hettiarachchi A."/>
            <person name="Peeters C."/>
            <person name="Cnockaert M."/>
            <person name="Carlier A."/>
        </authorList>
    </citation>
    <scope>NUCLEOTIDE SEQUENCE</scope>
    <source>
        <strain evidence="5">LMG 31809</strain>
    </source>
</reference>
<dbReference type="GO" id="GO:0016301">
    <property type="term" value="F:kinase activity"/>
    <property type="evidence" value="ECO:0007669"/>
    <property type="project" value="UniProtKB-KW"/>
</dbReference>
<dbReference type="PANTHER" id="PTHR43320">
    <property type="entry name" value="SUGAR KINASE"/>
    <property type="match status" value="1"/>
</dbReference>
<dbReference type="SUPFAM" id="SSF53613">
    <property type="entry name" value="Ribokinase-like"/>
    <property type="match status" value="1"/>
</dbReference>
<dbReference type="InterPro" id="IPR052700">
    <property type="entry name" value="Carb_kinase_PfkB-like"/>
</dbReference>
<dbReference type="InterPro" id="IPR029056">
    <property type="entry name" value="Ribokinase-like"/>
</dbReference>
<dbReference type="AlphaFoldDB" id="A0A9X3Z610"/>
<accession>A0A9X3Z610</accession>
<evidence type="ECO:0000256" key="3">
    <source>
        <dbReference type="ARBA" id="ARBA00022777"/>
    </source>
</evidence>
<evidence type="ECO:0000313" key="5">
    <source>
        <dbReference type="EMBL" id="MDA5192690.1"/>
    </source>
</evidence>
<sequence>MTVIVGFGEMLLRLKSPGAERFFQSPQLEATFGGAEFNVLASLSHFGYDTRLVTALPAQSIGAAARTELQRHGIAPGFVVAAPGRMGLYYYEAGSNLRGAQVIYDREGSAFATAAAGVYSWSGVLDGADWFHVTGISAAVSASSAKAMTESMAQAADKNIPVSLDLNYRKHLWDRAGRDAASVMVPLLDHVTVLFAGVDDAVACLDIAPPPEGTALEQFRTVAQQLMARHPRLAVVVATFREARSADDQSIWAAAYDGTDLLVTEPLVLRDIVDRIGAGDAFVAGYLHGTFCGRSILERLAFALSADALKHSIPGDVNLVTIPEVKAVMHGHDPGRVKR</sequence>
<keyword evidence="2" id="KW-0808">Transferase</keyword>
<reference evidence="5" key="2">
    <citation type="journal article" date="2023" name="Syst. Appl. Microbiol.">
        <title>Govania unica gen. nov., sp. nov., a rare biosphere bacterium that represents a novel family in the class Alphaproteobacteria.</title>
        <authorList>
            <person name="Vandamme P."/>
            <person name="Peeters C."/>
            <person name="Hettiarachchi A."/>
            <person name="Cnockaert M."/>
            <person name="Carlier A."/>
        </authorList>
    </citation>
    <scope>NUCLEOTIDE SEQUENCE</scope>
    <source>
        <strain evidence="5">LMG 31809</strain>
    </source>
</reference>
<protein>
    <submittedName>
        <fullName evidence="5">Sugar kinase</fullName>
    </submittedName>
</protein>
<dbReference type="EMBL" id="JANWOI010000001">
    <property type="protein sequence ID" value="MDA5192690.1"/>
    <property type="molecule type" value="Genomic_DNA"/>
</dbReference>
<dbReference type="Proteomes" id="UP001141619">
    <property type="component" value="Unassembled WGS sequence"/>
</dbReference>
<dbReference type="Gene3D" id="3.40.1190.20">
    <property type="match status" value="1"/>
</dbReference>
<dbReference type="InterPro" id="IPR011611">
    <property type="entry name" value="PfkB_dom"/>
</dbReference>
<evidence type="ECO:0000259" key="4">
    <source>
        <dbReference type="Pfam" id="PF00294"/>
    </source>
</evidence>
<evidence type="ECO:0000313" key="6">
    <source>
        <dbReference type="Proteomes" id="UP001141619"/>
    </source>
</evidence>
<feature type="domain" description="Carbohydrate kinase PfkB" evidence="4">
    <location>
        <begin position="21"/>
        <end position="304"/>
    </location>
</feature>
<proteinExistence type="inferred from homology"/>
<comment type="similarity">
    <text evidence="1">Belongs to the carbohydrate kinase PfkB family.</text>
</comment>
<comment type="caution">
    <text evidence="5">The sequence shown here is derived from an EMBL/GenBank/DDBJ whole genome shotgun (WGS) entry which is preliminary data.</text>
</comment>
<keyword evidence="3 5" id="KW-0418">Kinase</keyword>
<dbReference type="Pfam" id="PF00294">
    <property type="entry name" value="PfkB"/>
    <property type="match status" value="1"/>
</dbReference>
<dbReference type="PANTHER" id="PTHR43320:SF2">
    <property type="entry name" value="2-DEHYDRO-3-DEOXYGLUCONOKINASE_2-DEHYDRO-3-DEOXYGALACTONOKINASE"/>
    <property type="match status" value="1"/>
</dbReference>
<gene>
    <name evidence="5" type="ORF">NYP16_01800</name>
</gene>
<evidence type="ECO:0000256" key="2">
    <source>
        <dbReference type="ARBA" id="ARBA00022679"/>
    </source>
</evidence>
<evidence type="ECO:0000256" key="1">
    <source>
        <dbReference type="ARBA" id="ARBA00010688"/>
    </source>
</evidence>
<name>A0A9X3Z610_9PROT</name>
<dbReference type="RefSeq" id="WP_274942394.1">
    <property type="nucleotide sequence ID" value="NZ_JANWOI010000001.1"/>
</dbReference>
<keyword evidence="6" id="KW-1185">Reference proteome</keyword>